<dbReference type="SMART" id="SM00065">
    <property type="entry name" value="GAF"/>
    <property type="match status" value="1"/>
</dbReference>
<protein>
    <submittedName>
        <fullName evidence="2">GAF domain-containing protein</fullName>
    </submittedName>
</protein>
<accession>A0ABU8X0Q7</accession>
<feature type="domain" description="GAF" evidence="1">
    <location>
        <begin position="3"/>
        <end position="141"/>
    </location>
</feature>
<comment type="caution">
    <text evidence="2">The sequence shown here is derived from an EMBL/GenBank/DDBJ whole genome shotgun (WGS) entry which is preliminary data.</text>
</comment>
<dbReference type="InterPro" id="IPR003018">
    <property type="entry name" value="GAF"/>
</dbReference>
<feature type="non-terminal residue" evidence="2">
    <location>
        <position position="1"/>
    </location>
</feature>
<dbReference type="InterPro" id="IPR029016">
    <property type="entry name" value="GAF-like_dom_sf"/>
</dbReference>
<reference evidence="2 3" key="1">
    <citation type="submission" date="2024-03" db="EMBL/GenBank/DDBJ databases">
        <title>Novel species of the genus Variovorax.</title>
        <authorList>
            <person name="Liu Q."/>
            <person name="Xin Y.-H."/>
        </authorList>
    </citation>
    <scope>NUCLEOTIDE SEQUENCE [LARGE SCALE GENOMIC DNA]</scope>
    <source>
        <strain evidence="2 3">KACC 18900</strain>
    </source>
</reference>
<gene>
    <name evidence="2" type="ORF">WKW82_39365</name>
</gene>
<dbReference type="RefSeq" id="WP_340348649.1">
    <property type="nucleotide sequence ID" value="NZ_JBBKZT010000060.1"/>
</dbReference>
<name>A0ABU8X0Q7_9BURK</name>
<dbReference type="EMBL" id="JBBKZT010000060">
    <property type="protein sequence ID" value="MEJ8852710.1"/>
    <property type="molecule type" value="Genomic_DNA"/>
</dbReference>
<evidence type="ECO:0000259" key="1">
    <source>
        <dbReference type="SMART" id="SM00065"/>
    </source>
</evidence>
<keyword evidence="3" id="KW-1185">Reference proteome</keyword>
<dbReference type="Gene3D" id="3.30.450.40">
    <property type="match status" value="1"/>
</dbReference>
<proteinExistence type="predicted"/>
<evidence type="ECO:0000313" key="2">
    <source>
        <dbReference type="EMBL" id="MEJ8852710.1"/>
    </source>
</evidence>
<organism evidence="2 3">
    <name type="scientific">Variovorax rhizosphaerae</name>
    <dbReference type="NCBI Taxonomy" id="1836200"/>
    <lineage>
        <taxon>Bacteria</taxon>
        <taxon>Pseudomonadati</taxon>
        <taxon>Pseudomonadota</taxon>
        <taxon>Betaproteobacteria</taxon>
        <taxon>Burkholderiales</taxon>
        <taxon>Comamonadaceae</taxon>
        <taxon>Variovorax</taxon>
    </lineage>
</organism>
<dbReference type="SUPFAM" id="SSF55781">
    <property type="entry name" value="GAF domain-like"/>
    <property type="match status" value="1"/>
</dbReference>
<dbReference type="Proteomes" id="UP001385892">
    <property type="component" value="Unassembled WGS sequence"/>
</dbReference>
<sequence length="208" mass="23460">CRVLGETLRVSRVGYGTIDPVTETLHVDRDWTSEGVGTHAGVTPLREYGSFIDSLKKNEFINIGDVREDPRTAPAAAALERRSARSFMNVPVVDQGRLVAVLFVNHAEPRAWTEAETAFIRDIALRTRLAVERARGTLELQASESRLRTINETLEQRRPEELIVKNSRELGEWLRHESHSRPFARRYGVQRANGRGSCKAGCAKNFEH</sequence>
<dbReference type="Pfam" id="PF01590">
    <property type="entry name" value="GAF"/>
    <property type="match status" value="1"/>
</dbReference>
<evidence type="ECO:0000313" key="3">
    <source>
        <dbReference type="Proteomes" id="UP001385892"/>
    </source>
</evidence>